<dbReference type="Gene3D" id="3.90.190.10">
    <property type="entry name" value="Protein tyrosine phosphatase superfamily"/>
    <property type="match status" value="1"/>
</dbReference>
<evidence type="ECO:0000256" key="1">
    <source>
        <dbReference type="ARBA" id="ARBA00008601"/>
    </source>
</evidence>
<dbReference type="GO" id="GO:0004725">
    <property type="term" value="F:protein tyrosine phosphatase activity"/>
    <property type="evidence" value="ECO:0007669"/>
    <property type="project" value="UniProtKB-EC"/>
</dbReference>
<keyword evidence="4" id="KW-0904">Protein phosphatase</keyword>
<evidence type="ECO:0000256" key="3">
    <source>
        <dbReference type="ARBA" id="ARBA00022801"/>
    </source>
</evidence>
<dbReference type="Pfam" id="PF00782">
    <property type="entry name" value="DSPc"/>
    <property type="match status" value="1"/>
</dbReference>
<dbReference type="OMA" id="RHKMDVK"/>
<gene>
    <name evidence="7" type="ORF">FVE85_1939</name>
</gene>
<dbReference type="AlphaFoldDB" id="A0A5J4YYJ1"/>
<comment type="caution">
    <text evidence="7">The sequence shown here is derived from an EMBL/GenBank/DDBJ whole genome shotgun (WGS) entry which is preliminary data.</text>
</comment>
<dbReference type="PROSITE" id="PS50054">
    <property type="entry name" value="TYR_PHOSPHATASE_DUAL"/>
    <property type="match status" value="1"/>
</dbReference>
<dbReference type="EC" id="3.1.3.48" evidence="2"/>
<dbReference type="OrthoDB" id="1301at2759"/>
<dbReference type="Proteomes" id="UP000324585">
    <property type="component" value="Unassembled WGS sequence"/>
</dbReference>
<dbReference type="CDD" id="cd14498">
    <property type="entry name" value="DSP"/>
    <property type="match status" value="1"/>
</dbReference>
<comment type="similarity">
    <text evidence="1">Belongs to the protein-tyrosine phosphatase family. Non-receptor class dual specificity subfamily.</text>
</comment>
<evidence type="ECO:0000313" key="7">
    <source>
        <dbReference type="EMBL" id="KAA8495784.1"/>
    </source>
</evidence>
<keyword evidence="3" id="KW-0378">Hydrolase</keyword>
<sequence>MRASPVTLCAPDRRSAPVAMHSTARDVHPQWRAWYEARAQAVSALLDAEREPRSGPWKVRENLILGNIFHAKDTRVLRRLGVTHVLNMATERTDTDLHFYSAPETSVVSFLRVPAYDTESFDLLSEVIPSCVSFIDEAINQYPQGRVFVHCYAGVNRSVAVIVAYLMQIERSNLIDAIEDLWSKRGSRILSNGSFQRQLVQFELALQLQQSDQALS</sequence>
<dbReference type="PROSITE" id="PS50056">
    <property type="entry name" value="TYR_PHOSPHATASE_2"/>
    <property type="match status" value="1"/>
</dbReference>
<evidence type="ECO:0000256" key="2">
    <source>
        <dbReference type="ARBA" id="ARBA00013064"/>
    </source>
</evidence>
<evidence type="ECO:0000259" key="5">
    <source>
        <dbReference type="PROSITE" id="PS50054"/>
    </source>
</evidence>
<accession>A0A5J4YYJ1</accession>
<feature type="domain" description="Tyrosine-protein phosphatase" evidence="5">
    <location>
        <begin position="55"/>
        <end position="208"/>
    </location>
</feature>
<dbReference type="InterPro" id="IPR000387">
    <property type="entry name" value="Tyr_Pase_dom"/>
</dbReference>
<evidence type="ECO:0000313" key="8">
    <source>
        <dbReference type="Proteomes" id="UP000324585"/>
    </source>
</evidence>
<dbReference type="EMBL" id="VRMN01000003">
    <property type="protein sequence ID" value="KAA8495784.1"/>
    <property type="molecule type" value="Genomic_DNA"/>
</dbReference>
<organism evidence="7 8">
    <name type="scientific">Porphyridium purpureum</name>
    <name type="common">Red alga</name>
    <name type="synonym">Porphyridium cruentum</name>
    <dbReference type="NCBI Taxonomy" id="35688"/>
    <lineage>
        <taxon>Eukaryota</taxon>
        <taxon>Rhodophyta</taxon>
        <taxon>Bangiophyceae</taxon>
        <taxon>Porphyridiales</taxon>
        <taxon>Porphyridiaceae</taxon>
        <taxon>Porphyridium</taxon>
    </lineage>
</organism>
<protein>
    <recommendedName>
        <fullName evidence="2">protein-tyrosine-phosphatase</fullName>
        <ecNumber evidence="2">3.1.3.48</ecNumber>
    </recommendedName>
</protein>
<evidence type="ECO:0000259" key="6">
    <source>
        <dbReference type="PROSITE" id="PS50056"/>
    </source>
</evidence>
<dbReference type="InterPro" id="IPR029021">
    <property type="entry name" value="Prot-tyrosine_phosphatase-like"/>
</dbReference>
<feature type="domain" description="Tyrosine specific protein phosphatases" evidence="6">
    <location>
        <begin position="132"/>
        <end position="196"/>
    </location>
</feature>
<dbReference type="GO" id="GO:0043409">
    <property type="term" value="P:negative regulation of MAPK cascade"/>
    <property type="evidence" value="ECO:0007669"/>
    <property type="project" value="TreeGrafter"/>
</dbReference>
<dbReference type="InterPro" id="IPR020422">
    <property type="entry name" value="TYR_PHOSPHATASE_DUAL_dom"/>
</dbReference>
<dbReference type="SUPFAM" id="SSF52799">
    <property type="entry name" value="(Phosphotyrosine protein) phosphatases II"/>
    <property type="match status" value="1"/>
</dbReference>
<dbReference type="InterPro" id="IPR000340">
    <property type="entry name" value="Dual-sp_phosphatase_cat-dom"/>
</dbReference>
<reference evidence="8" key="1">
    <citation type="journal article" date="2019" name="Nat. Commun.">
        <title>Expansion of phycobilisome linker gene families in mesophilic red algae.</title>
        <authorList>
            <person name="Lee J."/>
            <person name="Kim D."/>
            <person name="Bhattacharya D."/>
            <person name="Yoon H.S."/>
        </authorList>
    </citation>
    <scope>NUCLEOTIDE SEQUENCE [LARGE SCALE GENOMIC DNA]</scope>
    <source>
        <strain evidence="8">CCMP 1328</strain>
    </source>
</reference>
<dbReference type="PANTHER" id="PTHR10159">
    <property type="entry name" value="DUAL SPECIFICITY PROTEIN PHOSPHATASE"/>
    <property type="match status" value="1"/>
</dbReference>
<keyword evidence="8" id="KW-1185">Reference proteome</keyword>
<dbReference type="PANTHER" id="PTHR10159:SF529">
    <property type="entry name" value="TYROSINE-PROTEIN PHOSPHATASE DOMAIN-CONTAINING PROTEIN"/>
    <property type="match status" value="1"/>
</dbReference>
<proteinExistence type="inferred from homology"/>
<evidence type="ECO:0000256" key="4">
    <source>
        <dbReference type="ARBA" id="ARBA00022912"/>
    </source>
</evidence>
<dbReference type="SMART" id="SM00195">
    <property type="entry name" value="DSPc"/>
    <property type="match status" value="1"/>
</dbReference>
<name>A0A5J4YYJ1_PORPP</name>
<dbReference type="GO" id="GO:0005737">
    <property type="term" value="C:cytoplasm"/>
    <property type="evidence" value="ECO:0007669"/>
    <property type="project" value="TreeGrafter"/>
</dbReference>